<dbReference type="GO" id="GO:1990281">
    <property type="term" value="C:efflux pump complex"/>
    <property type="evidence" value="ECO:0007669"/>
    <property type="project" value="TreeGrafter"/>
</dbReference>
<keyword evidence="8" id="KW-1185">Reference proteome</keyword>
<dbReference type="Proteomes" id="UP000031623">
    <property type="component" value="Chromosome"/>
</dbReference>
<evidence type="ECO:0000256" key="3">
    <source>
        <dbReference type="SAM" id="SignalP"/>
    </source>
</evidence>
<dbReference type="InterPro" id="IPR058649">
    <property type="entry name" value="CzcB_C"/>
</dbReference>
<dbReference type="AlphaFoldDB" id="A0A090APR2"/>
<comment type="similarity">
    <text evidence="1">Belongs to the membrane fusion protein (MFP) (TC 8.A.1) family.</text>
</comment>
<dbReference type="STRING" id="40754.THII_3228"/>
<keyword evidence="2" id="KW-0175">Coiled coil</keyword>
<feature type="signal peptide" evidence="3">
    <location>
        <begin position="1"/>
        <end position="27"/>
    </location>
</feature>
<dbReference type="SUPFAM" id="SSF111369">
    <property type="entry name" value="HlyD-like secretion proteins"/>
    <property type="match status" value="1"/>
</dbReference>
<evidence type="ECO:0000259" key="4">
    <source>
        <dbReference type="Pfam" id="PF25917"/>
    </source>
</evidence>
<name>A0A090APR2_9GAMM</name>
<dbReference type="InterPro" id="IPR006143">
    <property type="entry name" value="RND_pump_MFP"/>
</dbReference>
<feature type="domain" description="CusB-like beta-barrel" evidence="5">
    <location>
        <begin position="214"/>
        <end position="277"/>
    </location>
</feature>
<dbReference type="NCBIfam" id="TIGR01730">
    <property type="entry name" value="RND_mfp"/>
    <property type="match status" value="1"/>
</dbReference>
<evidence type="ECO:0000259" key="6">
    <source>
        <dbReference type="Pfam" id="PF25975"/>
    </source>
</evidence>
<reference evidence="7 8" key="1">
    <citation type="journal article" date="2014" name="ISME J.">
        <title>Ecophysiology of Thioploca ingrica as revealed by the complete genome sequence supplemented with proteomic evidence.</title>
        <authorList>
            <person name="Kojima H."/>
            <person name="Ogura Y."/>
            <person name="Yamamoto N."/>
            <person name="Togashi T."/>
            <person name="Mori H."/>
            <person name="Watanabe T."/>
            <person name="Nemoto F."/>
            <person name="Kurokawa K."/>
            <person name="Hayashi T."/>
            <person name="Fukui M."/>
        </authorList>
    </citation>
    <scope>NUCLEOTIDE SEQUENCE [LARGE SCALE GENOMIC DNA]</scope>
</reference>
<evidence type="ECO:0000313" key="8">
    <source>
        <dbReference type="Proteomes" id="UP000031623"/>
    </source>
</evidence>
<dbReference type="KEGG" id="tig:THII_3228"/>
<accession>A0A090APR2</accession>
<dbReference type="HOGENOM" id="CLU_018816_1_4_6"/>
<evidence type="ECO:0000313" key="7">
    <source>
        <dbReference type="EMBL" id="BAP57525.1"/>
    </source>
</evidence>
<dbReference type="Gene3D" id="1.10.287.470">
    <property type="entry name" value="Helix hairpin bin"/>
    <property type="match status" value="1"/>
</dbReference>
<feature type="coiled-coil region" evidence="2">
    <location>
        <begin position="103"/>
        <end position="154"/>
    </location>
</feature>
<proteinExistence type="inferred from homology"/>
<dbReference type="EMBL" id="AP014633">
    <property type="protein sequence ID" value="BAP57525.1"/>
    <property type="molecule type" value="Genomic_DNA"/>
</dbReference>
<evidence type="ECO:0000256" key="1">
    <source>
        <dbReference type="ARBA" id="ARBA00009477"/>
    </source>
</evidence>
<dbReference type="InterPro" id="IPR058792">
    <property type="entry name" value="Beta-barrel_RND_2"/>
</dbReference>
<evidence type="ECO:0000259" key="5">
    <source>
        <dbReference type="Pfam" id="PF25954"/>
    </source>
</evidence>
<dbReference type="Pfam" id="PF25917">
    <property type="entry name" value="BSH_RND"/>
    <property type="match status" value="1"/>
</dbReference>
<feature type="chain" id="PRO_5001852958" evidence="3">
    <location>
        <begin position="28"/>
        <end position="361"/>
    </location>
</feature>
<dbReference type="Pfam" id="PF25954">
    <property type="entry name" value="Beta-barrel_RND_2"/>
    <property type="match status" value="1"/>
</dbReference>
<organism evidence="7 8">
    <name type="scientific">Thioploca ingrica</name>
    <dbReference type="NCBI Taxonomy" id="40754"/>
    <lineage>
        <taxon>Bacteria</taxon>
        <taxon>Pseudomonadati</taxon>
        <taxon>Pseudomonadota</taxon>
        <taxon>Gammaproteobacteria</taxon>
        <taxon>Thiotrichales</taxon>
        <taxon>Thiotrichaceae</taxon>
        <taxon>Thioploca</taxon>
    </lineage>
</organism>
<sequence length="361" mass="39324">MNTNNRTILKWLGGWLLFVCLYLSASAQDESPTNAVSVTVTQSTRRALEVTVEVLGDLESLAQPTIAAEISGQVVALNADEGNSVQQGQTLAEIDAKPYQLALAREQAEQQRLQALIKNQQLTLDRYQNLVQKNASARSELDKVETDSAVLQAELAGVQVRLEEAQYNLSKTVITSPVTGTIQRRPVSVGDYLQPGTPLFQIVTITPLRARLYFPETLAAQIHPGLPINLTIPGQAKQSVKAVITALRPMLDTRNRALEALAEFDNPGNWKPGYSIKAVVILERRPRAVMVPAGALVRRPAGTVVYRIVNNRAEPRVVQTGRRDGEWIEILSGIGVGETIALDGAGFLTEGVPVSVREKNP</sequence>
<feature type="domain" description="Multidrug resistance protein MdtA-like barrel-sandwich hybrid" evidence="4">
    <location>
        <begin position="65"/>
        <end position="204"/>
    </location>
</feature>
<keyword evidence="3" id="KW-0732">Signal</keyword>
<dbReference type="InterPro" id="IPR058625">
    <property type="entry name" value="MdtA-like_BSH"/>
</dbReference>
<dbReference type="Gene3D" id="2.40.50.100">
    <property type="match status" value="1"/>
</dbReference>
<dbReference type="OrthoDB" id="9806939at2"/>
<evidence type="ECO:0000256" key="2">
    <source>
        <dbReference type="SAM" id="Coils"/>
    </source>
</evidence>
<dbReference type="Pfam" id="PF25975">
    <property type="entry name" value="CzcB_C"/>
    <property type="match status" value="1"/>
</dbReference>
<dbReference type="Gene3D" id="2.40.30.170">
    <property type="match status" value="1"/>
</dbReference>
<dbReference type="PANTHER" id="PTHR30469">
    <property type="entry name" value="MULTIDRUG RESISTANCE PROTEIN MDTA"/>
    <property type="match status" value="1"/>
</dbReference>
<gene>
    <name evidence="7" type="ORF">THII_3228</name>
</gene>
<feature type="domain" description="CzcB-like C-terminal circularly permuted SH3-like" evidence="6">
    <location>
        <begin position="289"/>
        <end position="345"/>
    </location>
</feature>
<dbReference type="Gene3D" id="2.40.420.20">
    <property type="match status" value="1"/>
</dbReference>
<protein>
    <submittedName>
        <fullName evidence="7">RND family efflux transporter MFP subunit</fullName>
    </submittedName>
</protein>
<dbReference type="GO" id="GO:0015562">
    <property type="term" value="F:efflux transmembrane transporter activity"/>
    <property type="evidence" value="ECO:0007669"/>
    <property type="project" value="TreeGrafter"/>
</dbReference>